<evidence type="ECO:0000256" key="2">
    <source>
        <dbReference type="ARBA" id="ARBA00022614"/>
    </source>
</evidence>
<feature type="compositionally biased region" description="Polar residues" evidence="9">
    <location>
        <begin position="490"/>
        <end position="503"/>
    </location>
</feature>
<reference evidence="11 12" key="1">
    <citation type="submission" date="2019-07" db="EMBL/GenBank/DDBJ databases">
        <title>Chromosome genome assembly for large yellow croaker.</title>
        <authorList>
            <person name="Xiao S."/>
        </authorList>
    </citation>
    <scope>NUCLEOTIDE SEQUENCE [LARGE SCALE GENOMIC DNA]</scope>
    <source>
        <strain evidence="11">JMULYC20181020</strain>
        <tissue evidence="11">Muscle</tissue>
    </source>
</reference>
<dbReference type="Proteomes" id="UP000424527">
    <property type="component" value="Unassembled WGS sequence"/>
</dbReference>
<keyword evidence="6 10" id="KW-1133">Transmembrane helix</keyword>
<feature type="compositionally biased region" description="Basic and acidic residues" evidence="9">
    <location>
        <begin position="250"/>
        <end position="260"/>
    </location>
</feature>
<dbReference type="SMART" id="SM00369">
    <property type="entry name" value="LRR_TYP"/>
    <property type="match status" value="5"/>
</dbReference>
<dbReference type="GO" id="GO:0007165">
    <property type="term" value="P:signal transduction"/>
    <property type="evidence" value="ECO:0007669"/>
    <property type="project" value="TreeGrafter"/>
</dbReference>
<evidence type="ECO:0000256" key="5">
    <source>
        <dbReference type="ARBA" id="ARBA00022737"/>
    </source>
</evidence>
<feature type="compositionally biased region" description="Basic and acidic residues" evidence="9">
    <location>
        <begin position="270"/>
        <end position="280"/>
    </location>
</feature>
<evidence type="ECO:0000256" key="3">
    <source>
        <dbReference type="ARBA" id="ARBA00022692"/>
    </source>
</evidence>
<feature type="transmembrane region" description="Helical" evidence="10">
    <location>
        <begin position="213"/>
        <end position="233"/>
    </location>
</feature>
<dbReference type="AlphaFoldDB" id="A0A6G0IL55"/>
<dbReference type="Gene3D" id="3.80.10.10">
    <property type="entry name" value="Ribonuclease Inhibitor"/>
    <property type="match status" value="1"/>
</dbReference>
<feature type="region of interest" description="Disordered" evidence="9">
    <location>
        <begin position="434"/>
        <end position="534"/>
    </location>
</feature>
<dbReference type="PROSITE" id="PS51450">
    <property type="entry name" value="LRR"/>
    <property type="match status" value="1"/>
</dbReference>
<organism evidence="11 12">
    <name type="scientific">Larimichthys crocea</name>
    <name type="common">Large yellow croaker</name>
    <name type="synonym">Pseudosciaena crocea</name>
    <dbReference type="NCBI Taxonomy" id="215358"/>
    <lineage>
        <taxon>Eukaryota</taxon>
        <taxon>Metazoa</taxon>
        <taxon>Chordata</taxon>
        <taxon>Craniata</taxon>
        <taxon>Vertebrata</taxon>
        <taxon>Euteleostomi</taxon>
        <taxon>Actinopterygii</taxon>
        <taxon>Neopterygii</taxon>
        <taxon>Teleostei</taxon>
        <taxon>Neoteleostei</taxon>
        <taxon>Acanthomorphata</taxon>
        <taxon>Eupercaria</taxon>
        <taxon>Sciaenidae</taxon>
        <taxon>Larimichthys</taxon>
    </lineage>
</organism>
<feature type="compositionally biased region" description="Basic and acidic residues" evidence="9">
    <location>
        <begin position="450"/>
        <end position="461"/>
    </location>
</feature>
<evidence type="ECO:0000256" key="9">
    <source>
        <dbReference type="SAM" id="MobiDB-lite"/>
    </source>
</evidence>
<feature type="region of interest" description="Disordered" evidence="9">
    <location>
        <begin position="240"/>
        <end position="280"/>
    </location>
</feature>
<dbReference type="PANTHER" id="PTHR24365:SF541">
    <property type="entry name" value="PROTEIN TOLL-RELATED"/>
    <property type="match status" value="1"/>
</dbReference>
<evidence type="ECO:0000313" key="12">
    <source>
        <dbReference type="Proteomes" id="UP000424527"/>
    </source>
</evidence>
<feature type="region of interest" description="Disordered" evidence="9">
    <location>
        <begin position="301"/>
        <end position="354"/>
    </location>
</feature>
<feature type="compositionally biased region" description="Basic and acidic residues" evidence="9">
    <location>
        <begin position="320"/>
        <end position="337"/>
    </location>
</feature>
<feature type="compositionally biased region" description="Low complexity" evidence="9">
    <location>
        <begin position="179"/>
        <end position="195"/>
    </location>
</feature>
<evidence type="ECO:0000256" key="4">
    <source>
        <dbReference type="ARBA" id="ARBA00022729"/>
    </source>
</evidence>
<dbReference type="SUPFAM" id="SSF52058">
    <property type="entry name" value="L domain-like"/>
    <property type="match status" value="1"/>
</dbReference>
<gene>
    <name evidence="11" type="ORF">D5F01_LYC09355</name>
</gene>
<feature type="region of interest" description="Disordered" evidence="9">
    <location>
        <begin position="169"/>
        <end position="195"/>
    </location>
</feature>
<dbReference type="GO" id="GO:0038023">
    <property type="term" value="F:signaling receptor activity"/>
    <property type="evidence" value="ECO:0007669"/>
    <property type="project" value="TreeGrafter"/>
</dbReference>
<keyword evidence="2" id="KW-0433">Leucine-rich repeat</keyword>
<evidence type="ECO:0000256" key="10">
    <source>
        <dbReference type="SAM" id="Phobius"/>
    </source>
</evidence>
<evidence type="ECO:0000256" key="1">
    <source>
        <dbReference type="ARBA" id="ARBA00004167"/>
    </source>
</evidence>
<keyword evidence="7 10" id="KW-0472">Membrane</keyword>
<name>A0A6G0IL55_LARCR</name>
<feature type="region of interest" description="Disordered" evidence="9">
    <location>
        <begin position="380"/>
        <end position="409"/>
    </location>
</feature>
<feature type="compositionally biased region" description="Basic and acidic residues" evidence="9">
    <location>
        <begin position="504"/>
        <end position="534"/>
    </location>
</feature>
<keyword evidence="3 10" id="KW-0812">Transmembrane</keyword>
<comment type="caution">
    <text evidence="11">The sequence shown here is derived from an EMBL/GenBank/DDBJ whole genome shotgun (WGS) entry which is preliminary data.</text>
</comment>
<keyword evidence="5" id="KW-0677">Repeat</keyword>
<feature type="compositionally biased region" description="Basic and acidic residues" evidence="9">
    <location>
        <begin position="468"/>
        <end position="489"/>
    </location>
</feature>
<feature type="compositionally biased region" description="Polar residues" evidence="9">
    <location>
        <begin position="394"/>
        <end position="404"/>
    </location>
</feature>
<dbReference type="InterPro" id="IPR001611">
    <property type="entry name" value="Leu-rich_rpt"/>
</dbReference>
<dbReference type="InterPro" id="IPR032675">
    <property type="entry name" value="LRR_dom_sf"/>
</dbReference>
<dbReference type="EMBL" id="REGW02000009">
    <property type="protein sequence ID" value="KAE8291992.1"/>
    <property type="molecule type" value="Genomic_DNA"/>
</dbReference>
<evidence type="ECO:0000256" key="8">
    <source>
        <dbReference type="ARBA" id="ARBA00023180"/>
    </source>
</evidence>
<dbReference type="PANTHER" id="PTHR24365">
    <property type="entry name" value="TOLL-LIKE RECEPTOR"/>
    <property type="match status" value="1"/>
</dbReference>
<proteinExistence type="predicted"/>
<evidence type="ECO:0000313" key="11">
    <source>
        <dbReference type="EMBL" id="KAE8291992.1"/>
    </source>
</evidence>
<keyword evidence="4" id="KW-0732">Signal</keyword>
<sequence>MVLEDVGEINSTVLHSDNLASVTRLRIENAGVTGIAEGAFSSFQNLTDLHLNQNLLTEMNPNWFGRPDILRKLSLTENHIEVLNETMLNGLVNLKSLILNKNRIRTIDPNSFNSQTVLDELDLSENRMTWVSPQVFRSLRSTRIRLDGNPWDCSCGAEDFVDFIRATPPTSEKRTSIQPKPTDNPTTTTTPTLKTETFLATPRPSDTKIVCTLVAVIVVLSLLLCVGCFLVVLHRRKRKNKTVMPGCPKQNRDDLKEEGSRSSSAQSPGQKRENHHWDSEVGWRTSFTGVRAKSANAILFTSPFSPPMKDQVTSQNETEAQLKDTENQTEGKQKVESETEVDGGFETEKETTENTKQVADGINLDKDPYSVVNTDTVPYLSIGTSQKNPDDFNKLSTDGSGQRSQTRRVMGRISTWPPTAIQWQARCKMMKEKEEERSDVFTVWTPKFPSEVKKVSDKVEHPSGSVLDQKDKKTEKNQIEDPQKLKEGHTQSPKPNDKTTSFSEVHDHTDMKQEEQLNKEETSQDPCRCKADNW</sequence>
<dbReference type="GO" id="GO:0005886">
    <property type="term" value="C:plasma membrane"/>
    <property type="evidence" value="ECO:0007669"/>
    <property type="project" value="TreeGrafter"/>
</dbReference>
<comment type="subcellular location">
    <subcellularLocation>
        <location evidence="1">Membrane</location>
        <topology evidence="1">Single-pass membrane protein</topology>
    </subcellularLocation>
</comment>
<dbReference type="Pfam" id="PF13855">
    <property type="entry name" value="LRR_8"/>
    <property type="match status" value="2"/>
</dbReference>
<protein>
    <recommendedName>
        <fullName evidence="13">LRRCT domain-containing protein</fullName>
    </recommendedName>
</protein>
<keyword evidence="8" id="KW-0325">Glycoprotein</keyword>
<dbReference type="InterPro" id="IPR003591">
    <property type="entry name" value="Leu-rich_rpt_typical-subtyp"/>
</dbReference>
<evidence type="ECO:0008006" key="13">
    <source>
        <dbReference type="Google" id="ProtNLM"/>
    </source>
</evidence>
<evidence type="ECO:0000256" key="7">
    <source>
        <dbReference type="ARBA" id="ARBA00023136"/>
    </source>
</evidence>
<evidence type="ECO:0000256" key="6">
    <source>
        <dbReference type="ARBA" id="ARBA00022989"/>
    </source>
</evidence>
<accession>A0A6G0IL55</accession>
<keyword evidence="12" id="KW-1185">Reference proteome</keyword>